<feature type="domain" description="BTB" evidence="8">
    <location>
        <begin position="130"/>
        <end position="164"/>
    </location>
</feature>
<keyword evidence="4" id="KW-0677">Repeat</keyword>
<dbReference type="FunFam" id="3.30.160.60:FF:000550">
    <property type="entry name" value="Zinc finger and BTB domain-containing 47"/>
    <property type="match status" value="1"/>
</dbReference>
<evidence type="ECO:0000256" key="2">
    <source>
        <dbReference type="ARBA" id="ARBA00022441"/>
    </source>
</evidence>
<dbReference type="GO" id="GO:0032435">
    <property type="term" value="P:negative regulation of proteasomal ubiquitin-dependent protein catabolic process"/>
    <property type="evidence" value="ECO:0007669"/>
    <property type="project" value="TreeGrafter"/>
</dbReference>
<dbReference type="FunFam" id="3.30.160.60:FF:000256">
    <property type="entry name" value="PLAG1 like zinc finger 2"/>
    <property type="match status" value="1"/>
</dbReference>
<dbReference type="SUPFAM" id="SSF117281">
    <property type="entry name" value="Kelch motif"/>
    <property type="match status" value="1"/>
</dbReference>
<evidence type="ECO:0008006" key="12">
    <source>
        <dbReference type="Google" id="ProtNLM"/>
    </source>
</evidence>
<keyword evidence="11" id="KW-1185">Reference proteome</keyword>
<dbReference type="Gene3D" id="3.30.160.60">
    <property type="entry name" value="Classic Zinc Finger"/>
    <property type="match status" value="4"/>
</dbReference>
<dbReference type="Gene3D" id="3.30.710.10">
    <property type="entry name" value="Potassium Channel Kv1.1, Chain A"/>
    <property type="match status" value="2"/>
</dbReference>
<organism evidence="10 11">
    <name type="scientific">Balaenoptera physalus</name>
    <name type="common">Fin whale</name>
    <name type="synonym">Balaena physalus</name>
    <dbReference type="NCBI Taxonomy" id="9770"/>
    <lineage>
        <taxon>Eukaryota</taxon>
        <taxon>Metazoa</taxon>
        <taxon>Chordata</taxon>
        <taxon>Craniata</taxon>
        <taxon>Vertebrata</taxon>
        <taxon>Euteleostomi</taxon>
        <taxon>Mammalia</taxon>
        <taxon>Eutheria</taxon>
        <taxon>Laurasiatheria</taxon>
        <taxon>Artiodactyla</taxon>
        <taxon>Whippomorpha</taxon>
        <taxon>Cetacea</taxon>
        <taxon>Mysticeti</taxon>
        <taxon>Balaenopteridae</taxon>
        <taxon>Balaenoptera</taxon>
    </lineage>
</organism>
<gene>
    <name evidence="10" type="ORF">E2I00_006536</name>
</gene>
<evidence type="ECO:0000256" key="3">
    <source>
        <dbReference type="ARBA" id="ARBA00022490"/>
    </source>
</evidence>
<comment type="caution">
    <text evidence="10">The sequence shown here is derived from an EMBL/GenBank/DDBJ whole genome shotgun (WGS) entry which is preliminary data.</text>
</comment>
<dbReference type="InterPro" id="IPR000210">
    <property type="entry name" value="BTB/POZ_dom"/>
</dbReference>
<evidence type="ECO:0000259" key="9">
    <source>
        <dbReference type="PROSITE" id="PS50157"/>
    </source>
</evidence>
<dbReference type="InterPro" id="IPR013087">
    <property type="entry name" value="Znf_C2H2_type"/>
</dbReference>
<reference evidence="10 11" key="1">
    <citation type="journal article" date="2019" name="PLoS ONE">
        <title>Genomic analyses reveal an absence of contemporary introgressive admixture between fin whales and blue whales, despite known hybrids.</title>
        <authorList>
            <person name="Westbury M.V."/>
            <person name="Petersen B."/>
            <person name="Lorenzen E.D."/>
        </authorList>
    </citation>
    <scope>NUCLEOTIDE SEQUENCE [LARGE SCALE GENOMIC DNA]</scope>
    <source>
        <strain evidence="10">FinWhale-01</strain>
    </source>
</reference>
<dbReference type="InterPro" id="IPR015915">
    <property type="entry name" value="Kelch-typ_b-propeller"/>
</dbReference>
<accession>A0A643BZX5</accession>
<evidence type="ECO:0000313" key="10">
    <source>
        <dbReference type="EMBL" id="KAB0393320.1"/>
    </source>
</evidence>
<evidence type="ECO:0000259" key="8">
    <source>
        <dbReference type="PROSITE" id="PS50097"/>
    </source>
</evidence>
<dbReference type="SUPFAM" id="SSF54695">
    <property type="entry name" value="POZ domain"/>
    <property type="match status" value="2"/>
</dbReference>
<dbReference type="FunFam" id="1.25.40.420:FF:000001">
    <property type="entry name" value="Kelch-like family member 12"/>
    <property type="match status" value="1"/>
</dbReference>
<evidence type="ECO:0000256" key="7">
    <source>
        <dbReference type="SAM" id="MobiDB-lite"/>
    </source>
</evidence>
<proteinExistence type="predicted"/>
<dbReference type="SMART" id="SM00225">
    <property type="entry name" value="BTB"/>
    <property type="match status" value="2"/>
</dbReference>
<dbReference type="FunFam" id="3.30.160.60:FF:000284">
    <property type="entry name" value="Zinc finger protein 652 isoform X1"/>
    <property type="match status" value="1"/>
</dbReference>
<dbReference type="GO" id="GO:0048741">
    <property type="term" value="P:skeletal muscle fiber development"/>
    <property type="evidence" value="ECO:0007669"/>
    <property type="project" value="TreeGrafter"/>
</dbReference>
<dbReference type="AlphaFoldDB" id="A0A643BZX5"/>
<feature type="compositionally biased region" description="Basic and acidic residues" evidence="7">
    <location>
        <begin position="812"/>
        <end position="828"/>
    </location>
</feature>
<dbReference type="Gene3D" id="2.120.10.80">
    <property type="entry name" value="Kelch-type beta propeller"/>
    <property type="match status" value="2"/>
</dbReference>
<keyword evidence="3" id="KW-0963">Cytoplasm</keyword>
<feature type="domain" description="C2H2-type" evidence="9">
    <location>
        <begin position="387"/>
        <end position="423"/>
    </location>
</feature>
<protein>
    <recommendedName>
        <fullName evidence="12">BTB domain-containing protein</fullName>
    </recommendedName>
</protein>
<feature type="domain" description="C2H2-type" evidence="9">
    <location>
        <begin position="424"/>
        <end position="451"/>
    </location>
</feature>
<dbReference type="GO" id="GO:0008270">
    <property type="term" value="F:zinc ion binding"/>
    <property type="evidence" value="ECO:0007669"/>
    <property type="project" value="UniProtKB-KW"/>
</dbReference>
<dbReference type="GO" id="GO:0031674">
    <property type="term" value="C:I band"/>
    <property type="evidence" value="ECO:0007669"/>
    <property type="project" value="TreeGrafter"/>
</dbReference>
<dbReference type="Pfam" id="PF00096">
    <property type="entry name" value="zf-C2H2"/>
    <property type="match status" value="2"/>
</dbReference>
<keyword evidence="5" id="KW-0833">Ubl conjugation pathway</keyword>
<evidence type="ECO:0000256" key="6">
    <source>
        <dbReference type="PROSITE-ProRule" id="PRU00042"/>
    </source>
</evidence>
<dbReference type="PANTHER" id="PTHR24412:SF22">
    <property type="entry name" value="KELCH-LIKE PROTEIN 40"/>
    <property type="match status" value="1"/>
</dbReference>
<keyword evidence="6" id="KW-0863">Zinc-finger</keyword>
<dbReference type="GO" id="GO:0031672">
    <property type="term" value="C:A band"/>
    <property type="evidence" value="ECO:0007669"/>
    <property type="project" value="TreeGrafter"/>
</dbReference>
<dbReference type="Proteomes" id="UP000437017">
    <property type="component" value="Unassembled WGS sequence"/>
</dbReference>
<dbReference type="PROSITE" id="PS50157">
    <property type="entry name" value="ZINC_FINGER_C2H2_2"/>
    <property type="match status" value="5"/>
</dbReference>
<feature type="domain" description="C2H2-type" evidence="9">
    <location>
        <begin position="452"/>
        <end position="479"/>
    </location>
</feature>
<comment type="subcellular location">
    <subcellularLocation>
        <location evidence="1">Cytoplasm</location>
    </subcellularLocation>
</comment>
<feature type="region of interest" description="Disordered" evidence="7">
    <location>
        <begin position="806"/>
        <end position="836"/>
    </location>
</feature>
<dbReference type="EMBL" id="SGJD01003229">
    <property type="protein sequence ID" value="KAB0393320.1"/>
    <property type="molecule type" value="Genomic_DNA"/>
</dbReference>
<name>A0A643BZX5_BALPH</name>
<feature type="domain" description="C2H2-type" evidence="9">
    <location>
        <begin position="357"/>
        <end position="385"/>
    </location>
</feature>
<feature type="domain" description="BTB" evidence="8">
    <location>
        <begin position="626"/>
        <end position="681"/>
    </location>
</feature>
<evidence type="ECO:0000313" key="11">
    <source>
        <dbReference type="Proteomes" id="UP000437017"/>
    </source>
</evidence>
<dbReference type="Gene3D" id="1.25.40.420">
    <property type="match status" value="1"/>
</dbReference>
<evidence type="ECO:0000256" key="4">
    <source>
        <dbReference type="ARBA" id="ARBA00022737"/>
    </source>
</evidence>
<keyword evidence="2" id="KW-0880">Kelch repeat</keyword>
<dbReference type="Pfam" id="PF07707">
    <property type="entry name" value="BACK"/>
    <property type="match status" value="1"/>
</dbReference>
<dbReference type="OrthoDB" id="7327383at2759"/>
<dbReference type="Pfam" id="PF00651">
    <property type="entry name" value="BTB"/>
    <property type="match status" value="2"/>
</dbReference>
<evidence type="ECO:0000256" key="5">
    <source>
        <dbReference type="ARBA" id="ARBA00022786"/>
    </source>
</evidence>
<dbReference type="SMART" id="SM00875">
    <property type="entry name" value="BACK"/>
    <property type="match status" value="1"/>
</dbReference>
<dbReference type="InterPro" id="IPR036236">
    <property type="entry name" value="Znf_C2H2_sf"/>
</dbReference>
<evidence type="ECO:0000256" key="1">
    <source>
        <dbReference type="ARBA" id="ARBA00004496"/>
    </source>
</evidence>
<feature type="domain" description="C2H2-type" evidence="9">
    <location>
        <begin position="299"/>
        <end position="327"/>
    </location>
</feature>
<dbReference type="SUPFAM" id="SSF57667">
    <property type="entry name" value="beta-beta-alpha zinc fingers"/>
    <property type="match status" value="3"/>
</dbReference>
<dbReference type="InterPro" id="IPR011705">
    <property type="entry name" value="BACK"/>
</dbReference>
<dbReference type="SMART" id="SM00355">
    <property type="entry name" value="ZnF_C2H2"/>
    <property type="match status" value="6"/>
</dbReference>
<sequence>HSQPPAPTGVHARAAFRRPGCISPAETEQGGLSAAIRPHGWGTQGVLTGSWDQICTREVSGIALAPWQAGTGGHSVKGEQWTRTLCPRLLVEKTTDSPAAEFSLVEDVALHFACLMGRLNEQRLFQPDLCDVDLVLVPQRSVFPAHKGVLAAYSQFFHSLFTQNKQLQREADTPGLPKIYAREGPDPYSVRVEDGAGATGGTVPATIGPAQPFFKEEEKEGGVEEAGRPPASLCKLEGGEELEEDLGGSGAYGHREQSQIIVEVNLNNQTLHVSTGPEGKPGAATGPATMVKLEEKQHHPCQKCPRVFNNRWYLEKHMNVTHSRMQICDQCGKRFLLESELLLHRQTDCERNIQVGLGCVTCGKAFKKLWSLHEHNKIVHGYAEKKFSCEICEKKFYTMAHVRKHMVGKSRLVHSLQHSGEKPFRCENCNERFQYKYQLRSHMSIHIGHKQFMCQWCGKDFNMKQYFDEHMKTHTELHQPAQHEAAPAHAHRREALPLRRHKRGPDSRLGTGQMVIVAPNWPRPQAQNLGLPSPRLPLYSLVLGQLEGGSVAERLYPGMWTLDVWPYVATPQPQSVWGTTGGKAGSAERRPPTMALGLEQAEEQRLYQQTLLQDGLKDMLDHGKFLDCVVRVGEREFPCHRLVLAACSSYFRARFLAEPERAGELRLEEVCYTTCTRLLLDCARLAVAARDFICARFSLVSRDADFLGLSADELIAIISSDGLNVEKEEAVFEAVMRWASSGDAEGQAERQRSLPTVFESVRCRLLPRAFLESRVERHPLVRAQPELLRKVQMVKDAHEGRITMLRKKKKGKEAAGAEATDKGTAEAKAEEDEEEAERILPGILNDTLRFGMFLQDLIFMISEEGAMAYDPAANECYCASLSTQIPKNHVSLVTKENQVFVAGGLFYNEDNKEDPMSAYFLQELYCGRPGQQLGLPLRGPFSALYGVPHHRAITVVSRHLRKCLNKMCVYDPKKFEWRELAPMKTARSLFGATIHDGRIFVAAGVTDTGLTGSAEVYNIVDSKYGCFHPPCPRSTGQPGTKGPTVPARLWAPFEAFPQERSSLSLTESGELVPTELNDIWRYNEDEKKWEGVLREVTYAAGATFLPVRLNVLRLTKL</sequence>
<dbReference type="GO" id="GO:0031397">
    <property type="term" value="P:negative regulation of protein ubiquitination"/>
    <property type="evidence" value="ECO:0007669"/>
    <property type="project" value="TreeGrafter"/>
</dbReference>
<dbReference type="PROSITE" id="PS00028">
    <property type="entry name" value="ZINC_FINGER_C2H2_1"/>
    <property type="match status" value="4"/>
</dbReference>
<dbReference type="PANTHER" id="PTHR24412">
    <property type="entry name" value="KELCH PROTEIN"/>
    <property type="match status" value="1"/>
</dbReference>
<dbReference type="PROSITE" id="PS50097">
    <property type="entry name" value="BTB"/>
    <property type="match status" value="2"/>
</dbReference>
<keyword evidence="6" id="KW-0862">Zinc</keyword>
<feature type="non-terminal residue" evidence="10">
    <location>
        <position position="1"/>
    </location>
</feature>
<keyword evidence="6" id="KW-0479">Metal-binding</keyword>
<dbReference type="InterPro" id="IPR011333">
    <property type="entry name" value="SKP1/BTB/POZ_sf"/>
</dbReference>